<accession>A0AAW0N5F5</accession>
<evidence type="ECO:0000259" key="2">
    <source>
        <dbReference type="PROSITE" id="PS50024"/>
    </source>
</evidence>
<dbReference type="Proteomes" id="UP001460270">
    <property type="component" value="Unassembled WGS sequence"/>
</dbReference>
<dbReference type="Pfam" id="PF01390">
    <property type="entry name" value="SEA"/>
    <property type="match status" value="1"/>
</dbReference>
<keyword evidence="4" id="KW-1185">Reference proteome</keyword>
<dbReference type="PROSITE" id="PS50024">
    <property type="entry name" value="SEA"/>
    <property type="match status" value="1"/>
</dbReference>
<evidence type="ECO:0000313" key="4">
    <source>
        <dbReference type="Proteomes" id="UP001460270"/>
    </source>
</evidence>
<organism evidence="3 4">
    <name type="scientific">Mugilogobius chulae</name>
    <name type="common">yellowstripe goby</name>
    <dbReference type="NCBI Taxonomy" id="88201"/>
    <lineage>
        <taxon>Eukaryota</taxon>
        <taxon>Metazoa</taxon>
        <taxon>Chordata</taxon>
        <taxon>Craniata</taxon>
        <taxon>Vertebrata</taxon>
        <taxon>Euteleostomi</taxon>
        <taxon>Actinopterygii</taxon>
        <taxon>Neopterygii</taxon>
        <taxon>Teleostei</taxon>
        <taxon>Neoteleostei</taxon>
        <taxon>Acanthomorphata</taxon>
        <taxon>Gobiaria</taxon>
        <taxon>Gobiiformes</taxon>
        <taxon>Gobioidei</taxon>
        <taxon>Gobiidae</taxon>
        <taxon>Gobionellinae</taxon>
        <taxon>Mugilogobius</taxon>
    </lineage>
</organism>
<reference evidence="4" key="1">
    <citation type="submission" date="2024-04" db="EMBL/GenBank/DDBJ databases">
        <title>Salinicola lusitanus LLJ914,a marine bacterium isolated from the Okinawa Trough.</title>
        <authorList>
            <person name="Li J."/>
        </authorList>
    </citation>
    <scope>NUCLEOTIDE SEQUENCE [LARGE SCALE GENOMIC DNA]</scope>
</reference>
<feature type="region of interest" description="Disordered" evidence="1">
    <location>
        <begin position="274"/>
        <end position="297"/>
    </location>
</feature>
<dbReference type="Gene3D" id="3.30.70.960">
    <property type="entry name" value="SEA domain"/>
    <property type="match status" value="1"/>
</dbReference>
<dbReference type="AlphaFoldDB" id="A0AAW0N5F5"/>
<dbReference type="SMART" id="SM00200">
    <property type="entry name" value="SEA"/>
    <property type="match status" value="1"/>
</dbReference>
<sequence>MGAQGWRPGTDRSHVPIKDLCLSFCRDKSPSCPAPAVFLALFVSPRQSMCVRMPSTLQIKRQIWPLFPSFPLSSQPSPICLCFMVTHLNPPLRSPTNFLEESRSGKNWPHHFFISIAPIPSDSQHTNLFSSNVHNPSLTGTVTTKFSGFLHLDQVEGQEVFYTPEMEDPKSELFGETARSIESALNELFRKSDVHKDFMSVRVKNLAPSRSILAFVEAHFKPGTKHTVEDIEKALLKQLKASRDTSIAVKKPEDQNIRFNYSLPTIPFFTTTTTTTASVTTPAPAAPPPDLPSPLPM</sequence>
<gene>
    <name evidence="3" type="ORF">WMY93_027953</name>
</gene>
<comment type="caution">
    <text evidence="3">The sequence shown here is derived from an EMBL/GenBank/DDBJ whole genome shotgun (WGS) entry which is preliminary data.</text>
</comment>
<feature type="domain" description="SEA" evidence="2">
    <location>
        <begin position="142"/>
        <end position="264"/>
    </location>
</feature>
<dbReference type="InterPro" id="IPR036364">
    <property type="entry name" value="SEA_dom_sf"/>
</dbReference>
<evidence type="ECO:0000256" key="1">
    <source>
        <dbReference type="SAM" id="MobiDB-lite"/>
    </source>
</evidence>
<evidence type="ECO:0000313" key="3">
    <source>
        <dbReference type="EMBL" id="KAK7884830.1"/>
    </source>
</evidence>
<name>A0AAW0N5F5_9GOBI</name>
<feature type="compositionally biased region" description="Low complexity" evidence="1">
    <location>
        <begin position="274"/>
        <end position="283"/>
    </location>
</feature>
<dbReference type="InterPro" id="IPR000082">
    <property type="entry name" value="SEA_dom"/>
</dbReference>
<dbReference type="SUPFAM" id="SSF82671">
    <property type="entry name" value="SEA domain"/>
    <property type="match status" value="1"/>
</dbReference>
<dbReference type="EMBL" id="JBBPFD010000020">
    <property type="protein sequence ID" value="KAK7884830.1"/>
    <property type="molecule type" value="Genomic_DNA"/>
</dbReference>
<protein>
    <recommendedName>
        <fullName evidence="2">SEA domain-containing protein</fullName>
    </recommendedName>
</protein>
<feature type="compositionally biased region" description="Pro residues" evidence="1">
    <location>
        <begin position="284"/>
        <end position="297"/>
    </location>
</feature>
<proteinExistence type="predicted"/>